<accession>A0A5J6WQQ4</accession>
<keyword evidence="7" id="KW-1185">Reference proteome</keyword>
<dbReference type="OrthoDB" id="9775455at2"/>
<feature type="region of interest" description="Disordered" evidence="4">
    <location>
        <begin position="176"/>
        <end position="210"/>
    </location>
</feature>
<dbReference type="KEGG" id="mmaa:FR932_18920"/>
<evidence type="ECO:0000313" key="7">
    <source>
        <dbReference type="Proteomes" id="UP000327424"/>
    </source>
</evidence>
<dbReference type="SMART" id="SM00965">
    <property type="entry name" value="STN"/>
    <property type="match status" value="1"/>
</dbReference>
<evidence type="ECO:0000256" key="4">
    <source>
        <dbReference type="SAM" id="MobiDB-lite"/>
    </source>
</evidence>
<keyword evidence="3" id="KW-0998">Cell outer membrane</keyword>
<dbReference type="GO" id="GO:0015627">
    <property type="term" value="C:type II protein secretion system complex"/>
    <property type="evidence" value="ECO:0007669"/>
    <property type="project" value="TreeGrafter"/>
</dbReference>
<protein>
    <submittedName>
        <fullName evidence="6">Pilus (MSHA type) biogenesis protein MshL</fullName>
    </submittedName>
</protein>
<feature type="compositionally biased region" description="Polar residues" evidence="4">
    <location>
        <begin position="201"/>
        <end position="210"/>
    </location>
</feature>
<dbReference type="InterPro" id="IPR011662">
    <property type="entry name" value="Secretin/TonB_short_N"/>
</dbReference>
<dbReference type="NCBIfam" id="TIGR02519">
    <property type="entry name" value="pilus_MshL"/>
    <property type="match status" value="1"/>
</dbReference>
<dbReference type="InterPro" id="IPR013358">
    <property type="entry name" value="Pilus_biogenesis_MshL"/>
</dbReference>
<dbReference type="Pfam" id="PF07655">
    <property type="entry name" value="Secretin_N_2"/>
    <property type="match status" value="1"/>
</dbReference>
<proteinExistence type="predicted"/>
<gene>
    <name evidence="6" type="primary">mshL</name>
    <name evidence="6" type="ORF">FR932_18920</name>
</gene>
<keyword evidence="1" id="KW-0813">Transport</keyword>
<dbReference type="PANTHER" id="PTHR30332:SF17">
    <property type="entry name" value="TYPE IV PILIATION SYSTEM PROTEIN DR_0774-RELATED"/>
    <property type="match status" value="1"/>
</dbReference>
<dbReference type="Pfam" id="PF00263">
    <property type="entry name" value="Secretin"/>
    <property type="match status" value="1"/>
</dbReference>
<dbReference type="PANTHER" id="PTHR30332">
    <property type="entry name" value="PROBABLE GENERAL SECRETION PATHWAY PROTEIN D"/>
    <property type="match status" value="1"/>
</dbReference>
<dbReference type="InterPro" id="IPR001775">
    <property type="entry name" value="GspD/PilQ"/>
</dbReference>
<evidence type="ECO:0000259" key="5">
    <source>
        <dbReference type="SMART" id="SM00965"/>
    </source>
</evidence>
<evidence type="ECO:0000256" key="3">
    <source>
        <dbReference type="ARBA" id="ARBA00023237"/>
    </source>
</evidence>
<dbReference type="PRINTS" id="PR00811">
    <property type="entry name" value="BCTERIALGSPD"/>
</dbReference>
<dbReference type="GO" id="GO:0019867">
    <property type="term" value="C:outer membrane"/>
    <property type="evidence" value="ECO:0007669"/>
    <property type="project" value="InterPro"/>
</dbReference>
<dbReference type="InterPro" id="IPR004846">
    <property type="entry name" value="T2SS/T3SS_dom"/>
</dbReference>
<dbReference type="Gene3D" id="3.55.50.30">
    <property type="match status" value="1"/>
</dbReference>
<dbReference type="RefSeq" id="WP_019440696.1">
    <property type="nucleotide sequence ID" value="NZ_ALOE01000010.1"/>
</dbReference>
<dbReference type="Proteomes" id="UP000327424">
    <property type="component" value="Chromosome"/>
</dbReference>
<name>A0A5J6WQQ4_MORMI</name>
<reference evidence="6 7" key="1">
    <citation type="submission" date="2019-09" db="EMBL/GenBank/DDBJ databases">
        <title>Hybrid Assembly of the complete Genome of the Deep-Sea Bacterium Moritella marina from long Nanopore and Illumina reads.</title>
        <authorList>
            <person name="Magin S."/>
            <person name="Georgoulis A."/>
            <person name="Papadimitriou K."/>
            <person name="Iliakis G."/>
            <person name="Vorgias C.E."/>
        </authorList>
    </citation>
    <scope>NUCLEOTIDE SEQUENCE [LARGE SCALE GENOMIC DNA]</scope>
    <source>
        <strain evidence="6 7">MP-1</strain>
    </source>
</reference>
<keyword evidence="2" id="KW-0472">Membrane</keyword>
<dbReference type="GO" id="GO:0009306">
    <property type="term" value="P:protein secretion"/>
    <property type="evidence" value="ECO:0007669"/>
    <property type="project" value="InterPro"/>
</dbReference>
<evidence type="ECO:0000256" key="2">
    <source>
        <dbReference type="ARBA" id="ARBA00023136"/>
    </source>
</evidence>
<dbReference type="AlphaFoldDB" id="A0A5J6WQQ4"/>
<dbReference type="GO" id="GO:0009297">
    <property type="term" value="P:pilus assembly"/>
    <property type="evidence" value="ECO:0007669"/>
    <property type="project" value="InterPro"/>
</dbReference>
<sequence length="535" mass="58207">MKKLYLAIILGVFLTGCETTRSSLEPVVIKESIQAELDRADAEAQAWTVPDDVNAELLPEFDGTDGLNTPVIEQRMDISAKSVTARQFFGSLLKGTKYNLTVSPDVSGRVTVVLNDVTIAEVMDEVADMYGYDIQRQGNTYRVNGAGLRTEIIPMNYLLMKRNGLSNSSISSGYLTDNGSSGSSSDDDDNSSDSSSSSSSTGTEISTQTDTDYWSELENTLLGLTANQKDTQVIISPQAGLVTVYGYPKDIRKIKDFLAQAETQLQRQVLLEVKIMEVTLNDGYEQGIDWNVNNKDVATDSSFSFSVDNVADVVTGGGVLTLAGNDFSAAINLLKTQGDVNVLSSPRVTALNNQKAVIKVGSDEYFVTGYTSTTSKASDDDSVEQDVELTPFFSGIALDVTPQIDRDGGVLLHVHPSIIDVIDSSKTVAGIELPLAKSDVRETDTVVKAKSGEIIVIGGLMKTANKDLVAKIPFFGDIPWLGEIFTNRSQSVQKTELIILIKPIVVDQNTWRLELERSAELLEQWYPTEKNDEQG</sequence>
<evidence type="ECO:0000256" key="1">
    <source>
        <dbReference type="ARBA" id="ARBA00022448"/>
    </source>
</evidence>
<dbReference type="EMBL" id="CP044399">
    <property type="protein sequence ID" value="QFI39734.1"/>
    <property type="molecule type" value="Genomic_DNA"/>
</dbReference>
<evidence type="ECO:0000313" key="6">
    <source>
        <dbReference type="EMBL" id="QFI39734.1"/>
    </source>
</evidence>
<organism evidence="6 7">
    <name type="scientific">Moritella marina ATCC 15381</name>
    <dbReference type="NCBI Taxonomy" id="1202962"/>
    <lineage>
        <taxon>Bacteria</taxon>
        <taxon>Pseudomonadati</taxon>
        <taxon>Pseudomonadota</taxon>
        <taxon>Gammaproteobacteria</taxon>
        <taxon>Alteromonadales</taxon>
        <taxon>Moritellaceae</taxon>
        <taxon>Moritella</taxon>
    </lineage>
</organism>
<dbReference type="InterPro" id="IPR011514">
    <property type="entry name" value="Secretin_N_2"/>
</dbReference>
<dbReference type="PROSITE" id="PS51257">
    <property type="entry name" value="PROKAR_LIPOPROTEIN"/>
    <property type="match status" value="1"/>
</dbReference>
<feature type="domain" description="Secretin/TonB short N-terminal" evidence="5">
    <location>
        <begin position="98"/>
        <end position="146"/>
    </location>
</feature>
<dbReference type="InterPro" id="IPR050810">
    <property type="entry name" value="Bact_Secretion_Sys_Channel"/>
</dbReference>